<feature type="signal peptide" evidence="4">
    <location>
        <begin position="1"/>
        <end position="29"/>
    </location>
</feature>
<reference evidence="5 6" key="1">
    <citation type="submission" date="2022-07" db="EMBL/GenBank/DDBJ databases">
        <authorList>
            <person name="Li W.-J."/>
            <person name="Deng Q.-Q."/>
        </authorList>
    </citation>
    <scope>NUCLEOTIDE SEQUENCE [LARGE SCALE GENOMIC DNA]</scope>
    <source>
        <strain evidence="5 6">SYSU M60028</strain>
    </source>
</reference>
<feature type="chain" id="PRO_5047059379" evidence="4">
    <location>
        <begin position="30"/>
        <end position="587"/>
    </location>
</feature>
<evidence type="ECO:0000313" key="6">
    <source>
        <dbReference type="Proteomes" id="UP001205890"/>
    </source>
</evidence>
<evidence type="ECO:0000256" key="2">
    <source>
        <dbReference type="ARBA" id="ARBA00022803"/>
    </source>
</evidence>
<gene>
    <name evidence="5" type="ORF">NK718_12130</name>
</gene>
<evidence type="ECO:0000313" key="5">
    <source>
        <dbReference type="EMBL" id="MCP8939268.1"/>
    </source>
</evidence>
<feature type="repeat" description="TPR" evidence="3">
    <location>
        <begin position="487"/>
        <end position="520"/>
    </location>
</feature>
<keyword evidence="2 3" id="KW-0802">TPR repeat</keyword>
<dbReference type="RefSeq" id="WP_254742416.1">
    <property type="nucleotide sequence ID" value="NZ_JANCLU010000010.1"/>
</dbReference>
<dbReference type="Pfam" id="PF13414">
    <property type="entry name" value="TPR_11"/>
    <property type="match status" value="1"/>
</dbReference>
<dbReference type="PANTHER" id="PTHR12558:SF13">
    <property type="entry name" value="CELL DIVISION CYCLE PROTEIN 27 HOMOLOG"/>
    <property type="match status" value="1"/>
</dbReference>
<dbReference type="SUPFAM" id="SSF48452">
    <property type="entry name" value="TPR-like"/>
    <property type="match status" value="2"/>
</dbReference>
<organism evidence="5 6">
    <name type="scientific">Alsobacter ponti</name>
    <dbReference type="NCBI Taxonomy" id="2962936"/>
    <lineage>
        <taxon>Bacteria</taxon>
        <taxon>Pseudomonadati</taxon>
        <taxon>Pseudomonadota</taxon>
        <taxon>Alphaproteobacteria</taxon>
        <taxon>Hyphomicrobiales</taxon>
        <taxon>Alsobacteraceae</taxon>
        <taxon>Alsobacter</taxon>
    </lineage>
</organism>
<dbReference type="PROSITE" id="PS50293">
    <property type="entry name" value="TPR_REGION"/>
    <property type="match status" value="1"/>
</dbReference>
<dbReference type="PROSITE" id="PS50005">
    <property type="entry name" value="TPR"/>
    <property type="match status" value="3"/>
</dbReference>
<dbReference type="Gene3D" id="1.25.40.10">
    <property type="entry name" value="Tetratricopeptide repeat domain"/>
    <property type="match status" value="4"/>
</dbReference>
<dbReference type="Proteomes" id="UP001205890">
    <property type="component" value="Unassembled WGS sequence"/>
</dbReference>
<comment type="caution">
    <text evidence="5">The sequence shown here is derived from an EMBL/GenBank/DDBJ whole genome shotgun (WGS) entry which is preliminary data.</text>
</comment>
<sequence length="587" mass="64922">MKRSIDNARRGRFMPLVLAAMLSAGAACAPASAESYTDTIDAGDTLAGNFLSAVVAAAARDTSAAAFFYREALRDDPRNPELTDRAFVSLLVEGSYPDAARLAERIVARDQNNALAQLTLGVRDMQAKQFPKVRARLGRSVKNRPVDFTSTLIVAWSWLGSGNAKKALETVDSIKGEAGLAAFKDYHAGLIAELAGNQAEAGRRLKAAYEAEKRTLRIVDAYGRFLSRQGKPDEAKAVYREFEKILPRHPIVTSALEQLDQGKTLETLVPNAQAGAGEVLFGVGSASNRQGDELASMFYLRLSLWLAPNNGLAWITLADIYDRLKQMERANDTYDSVPEASPLRRGAQVQVALNLEQLDRKDEAVARLEGLVAKQPNDIEALTALGNVYRSRKDFAKAAEAYSRAVALVGDNPDASRWSLFYFRGIAYERSKDWPKAEADFKTALRLSPDQPLVLNYLGYTWVDKHMNLDEAFQMLKKAVDQRPTDGYIVDSLGWAYYRLGRYDEALRILERAIELKPSDPVINDHLGDAYWRSGRKLEAGFQWNHARDLKPEPEDLPRILEKIEKGLPDEAKPAAAEVSETKANGG</sequence>
<keyword evidence="6" id="KW-1185">Reference proteome</keyword>
<evidence type="ECO:0000256" key="3">
    <source>
        <dbReference type="PROSITE-ProRule" id="PRU00339"/>
    </source>
</evidence>
<dbReference type="InterPro" id="IPR011990">
    <property type="entry name" value="TPR-like_helical_dom_sf"/>
</dbReference>
<feature type="repeat" description="TPR" evidence="3">
    <location>
        <begin position="418"/>
        <end position="451"/>
    </location>
</feature>
<evidence type="ECO:0000256" key="4">
    <source>
        <dbReference type="SAM" id="SignalP"/>
    </source>
</evidence>
<feature type="repeat" description="TPR" evidence="3">
    <location>
        <begin position="379"/>
        <end position="412"/>
    </location>
</feature>
<dbReference type="InterPro" id="IPR013105">
    <property type="entry name" value="TPR_2"/>
</dbReference>
<keyword evidence="1" id="KW-0677">Repeat</keyword>
<dbReference type="InterPro" id="IPR019734">
    <property type="entry name" value="TPR_rpt"/>
</dbReference>
<evidence type="ECO:0000256" key="1">
    <source>
        <dbReference type="ARBA" id="ARBA00022737"/>
    </source>
</evidence>
<dbReference type="SMART" id="SM00028">
    <property type="entry name" value="TPR"/>
    <property type="match status" value="4"/>
</dbReference>
<dbReference type="Pfam" id="PF07719">
    <property type="entry name" value="TPR_2"/>
    <property type="match status" value="1"/>
</dbReference>
<protein>
    <submittedName>
        <fullName evidence="5">Tetratricopeptide repeat protein</fullName>
    </submittedName>
</protein>
<dbReference type="PANTHER" id="PTHR12558">
    <property type="entry name" value="CELL DIVISION CYCLE 16,23,27"/>
    <property type="match status" value="1"/>
</dbReference>
<keyword evidence="4" id="KW-0732">Signal</keyword>
<dbReference type="PROSITE" id="PS51257">
    <property type="entry name" value="PROKAR_LIPOPROTEIN"/>
    <property type="match status" value="1"/>
</dbReference>
<dbReference type="EMBL" id="JANCLU010000010">
    <property type="protein sequence ID" value="MCP8939268.1"/>
    <property type="molecule type" value="Genomic_DNA"/>
</dbReference>
<dbReference type="Pfam" id="PF13432">
    <property type="entry name" value="TPR_16"/>
    <property type="match status" value="1"/>
</dbReference>
<proteinExistence type="predicted"/>
<name>A0ABT1LDU2_9HYPH</name>
<accession>A0ABT1LDU2</accession>